<feature type="transmembrane region" description="Helical" evidence="8">
    <location>
        <begin position="373"/>
        <end position="393"/>
    </location>
</feature>
<organism evidence="9">
    <name type="scientific">Aphanomyces invadans</name>
    <dbReference type="NCBI Taxonomy" id="157072"/>
    <lineage>
        <taxon>Eukaryota</taxon>
        <taxon>Sar</taxon>
        <taxon>Stramenopiles</taxon>
        <taxon>Oomycota</taxon>
        <taxon>Saprolegniomycetes</taxon>
        <taxon>Saprolegniales</taxon>
        <taxon>Verrucalvaceae</taxon>
        <taxon>Aphanomyces</taxon>
    </lineage>
</organism>
<evidence type="ECO:0000313" key="9">
    <source>
        <dbReference type="EMBL" id="ETW04766.1"/>
    </source>
</evidence>
<evidence type="ECO:0000256" key="6">
    <source>
        <dbReference type="ARBA" id="ARBA00023136"/>
    </source>
</evidence>
<protein>
    <recommendedName>
        <fullName evidence="10">Amino acid permease/ SLC12A domain-containing protein</fullName>
    </recommendedName>
</protein>
<feature type="transmembrane region" description="Helical" evidence="8">
    <location>
        <begin position="162"/>
        <end position="182"/>
    </location>
</feature>
<proteinExistence type="inferred from homology"/>
<evidence type="ECO:0008006" key="10">
    <source>
        <dbReference type="Google" id="ProtNLM"/>
    </source>
</evidence>
<feature type="transmembrane region" description="Helical" evidence="8">
    <location>
        <begin position="43"/>
        <end position="61"/>
    </location>
</feature>
<evidence type="ECO:0000256" key="5">
    <source>
        <dbReference type="ARBA" id="ARBA00022989"/>
    </source>
</evidence>
<dbReference type="PIRSF" id="PIRSF006060">
    <property type="entry name" value="AA_transporter"/>
    <property type="match status" value="1"/>
</dbReference>
<feature type="transmembrane region" description="Helical" evidence="8">
    <location>
        <begin position="466"/>
        <end position="484"/>
    </location>
</feature>
<evidence type="ECO:0000256" key="1">
    <source>
        <dbReference type="ARBA" id="ARBA00004651"/>
    </source>
</evidence>
<reference evidence="9" key="1">
    <citation type="submission" date="2013-12" db="EMBL/GenBank/DDBJ databases">
        <title>The Genome Sequence of Aphanomyces invadans NJM9701.</title>
        <authorList>
            <consortium name="The Broad Institute Genomics Platform"/>
            <person name="Russ C."/>
            <person name="Tyler B."/>
            <person name="van West P."/>
            <person name="Dieguez-Uribeondo J."/>
            <person name="Young S.K."/>
            <person name="Zeng Q."/>
            <person name="Gargeya S."/>
            <person name="Fitzgerald M."/>
            <person name="Abouelleil A."/>
            <person name="Alvarado L."/>
            <person name="Chapman S.B."/>
            <person name="Gainer-Dewar J."/>
            <person name="Goldberg J."/>
            <person name="Griggs A."/>
            <person name="Gujja S."/>
            <person name="Hansen M."/>
            <person name="Howarth C."/>
            <person name="Imamovic A."/>
            <person name="Ireland A."/>
            <person name="Larimer J."/>
            <person name="McCowan C."/>
            <person name="Murphy C."/>
            <person name="Pearson M."/>
            <person name="Poon T.W."/>
            <person name="Priest M."/>
            <person name="Roberts A."/>
            <person name="Saif S."/>
            <person name="Shea T."/>
            <person name="Sykes S."/>
            <person name="Wortman J."/>
            <person name="Nusbaum C."/>
            <person name="Birren B."/>
        </authorList>
    </citation>
    <scope>NUCLEOTIDE SEQUENCE [LARGE SCALE GENOMIC DNA]</scope>
    <source>
        <strain evidence="9">NJM9701</strain>
    </source>
</reference>
<feature type="transmembrane region" description="Helical" evidence="8">
    <location>
        <begin position="188"/>
        <end position="210"/>
    </location>
</feature>
<gene>
    <name evidence="9" type="ORF">H310_03912</name>
</gene>
<feature type="transmembrane region" description="Helical" evidence="8">
    <location>
        <begin position="276"/>
        <end position="294"/>
    </location>
</feature>
<keyword evidence="4 8" id="KW-0812">Transmembrane</keyword>
<dbReference type="VEuPathDB" id="FungiDB:H310_03912"/>
<feature type="transmembrane region" description="Helical" evidence="8">
    <location>
        <begin position="127"/>
        <end position="150"/>
    </location>
</feature>
<name>A0A024UED2_9STRA</name>
<evidence type="ECO:0000256" key="3">
    <source>
        <dbReference type="ARBA" id="ARBA00022475"/>
    </source>
</evidence>
<dbReference type="GO" id="GO:0015203">
    <property type="term" value="F:polyamine transmembrane transporter activity"/>
    <property type="evidence" value="ECO:0007669"/>
    <property type="project" value="UniProtKB-ARBA"/>
</dbReference>
<feature type="transmembrane region" description="Helical" evidence="8">
    <location>
        <begin position="405"/>
        <end position="422"/>
    </location>
</feature>
<dbReference type="STRING" id="157072.A0A024UED2"/>
<accession>A0A024UED2</accession>
<evidence type="ECO:0000256" key="8">
    <source>
        <dbReference type="SAM" id="Phobius"/>
    </source>
</evidence>
<dbReference type="InterPro" id="IPR002293">
    <property type="entry name" value="AA/rel_permease1"/>
</dbReference>
<dbReference type="Pfam" id="PF13520">
    <property type="entry name" value="AA_permease_2"/>
    <property type="match status" value="1"/>
</dbReference>
<dbReference type="AlphaFoldDB" id="A0A024UED2"/>
<dbReference type="EMBL" id="KI913957">
    <property type="protein sequence ID" value="ETW04766.1"/>
    <property type="molecule type" value="Genomic_DNA"/>
</dbReference>
<dbReference type="Gene3D" id="1.20.1740.10">
    <property type="entry name" value="Amino acid/polyamine transporter I"/>
    <property type="match status" value="1"/>
</dbReference>
<dbReference type="GO" id="GO:0005886">
    <property type="term" value="C:plasma membrane"/>
    <property type="evidence" value="ECO:0007669"/>
    <property type="project" value="UniProtKB-SubCell"/>
</dbReference>
<keyword evidence="5 8" id="KW-1133">Transmembrane helix</keyword>
<dbReference type="OrthoDB" id="5982228at2759"/>
<feature type="transmembrane region" description="Helical" evidence="8">
    <location>
        <begin position="73"/>
        <end position="93"/>
    </location>
</feature>
<feature type="transmembrane region" description="Helical" evidence="8">
    <location>
        <begin position="314"/>
        <end position="333"/>
    </location>
</feature>
<dbReference type="RefSeq" id="XP_008866204.1">
    <property type="nucleotide sequence ID" value="XM_008867982.1"/>
</dbReference>
<evidence type="ECO:0000256" key="7">
    <source>
        <dbReference type="ARBA" id="ARBA00024041"/>
    </source>
</evidence>
<comment type="subcellular location">
    <subcellularLocation>
        <location evidence="1">Cell membrane</location>
        <topology evidence="1">Multi-pass membrane protein</topology>
    </subcellularLocation>
</comment>
<keyword evidence="3" id="KW-1003">Cell membrane</keyword>
<dbReference type="PANTHER" id="PTHR45826">
    <property type="entry name" value="POLYAMINE TRANSPORTER PUT1"/>
    <property type="match status" value="1"/>
</dbReference>
<evidence type="ECO:0000256" key="4">
    <source>
        <dbReference type="ARBA" id="ARBA00022692"/>
    </source>
</evidence>
<evidence type="ECO:0000256" key="2">
    <source>
        <dbReference type="ARBA" id="ARBA00022448"/>
    </source>
</evidence>
<dbReference type="GeneID" id="20080962"/>
<sequence length="508" mass="54491">MYGDDRLSPSQRSEAAPILSDANGSVLDAHHDSRTTRVDRRVVTMYAVTALCFFNVSGGPIGSEPVFAAGGPAVGLVALCLFPLVWCVPIALITAELSTAFPENGGFTLWVNHAFGPFWAFQEGLWFWLSGAIDTALYPALAVTCMEKFIPQLSDISASETWVIKVAIASLFTLPNVLGIQVVGRGMVFLSIAMLLPFVALTVLGFANAADWSNLGQVRYTDTPFNASRGGQSPGHDVAIEWSLLLTTVFWNCNGFANVSTFAGEVASPGKVYPKALLMTLVALELSYVLPLAAGAVYNSPPWWSWTEISFSDLAYSLGGNGLLTFVTASTLASNWGQFTSEMLCVSFQLTGMAESGLAPACFAARWKSPGDVPFASIALSYGLVLVLVGLDIDDVMTTANVISAMYQVLLIFAAIHLRVSMPQVHRPFRVPGSVGVLAGLSVLPVCVASYLVYTSLVEARSAPSSSIKFIMPLILVFGVFYALQLKPQLTKVERSAEFMTDESQRLA</sequence>
<keyword evidence="6 8" id="KW-0472">Membrane</keyword>
<comment type="similarity">
    <text evidence="7">Belongs to the amino acid-polyamine-organocation (APC) superfamily. Polyamine:cation symporter (PHS) (TC 2.A.3.12) family.</text>
</comment>
<keyword evidence="2" id="KW-0813">Transport</keyword>
<dbReference type="eggNOG" id="KOG1287">
    <property type="taxonomic scope" value="Eukaryota"/>
</dbReference>
<feature type="transmembrane region" description="Helical" evidence="8">
    <location>
        <begin position="434"/>
        <end position="454"/>
    </location>
</feature>
<dbReference type="PANTHER" id="PTHR45826:SF2">
    <property type="entry name" value="AMINO ACID TRANSPORTER"/>
    <property type="match status" value="1"/>
</dbReference>
<dbReference type="InterPro" id="IPR044566">
    <property type="entry name" value="RMV1-like"/>
</dbReference>